<evidence type="ECO:0000313" key="1">
    <source>
        <dbReference type="EMBL" id="KKM06595.1"/>
    </source>
</evidence>
<reference evidence="1" key="1">
    <citation type="journal article" date="2015" name="Nature">
        <title>Complex archaea that bridge the gap between prokaryotes and eukaryotes.</title>
        <authorList>
            <person name="Spang A."/>
            <person name="Saw J.H."/>
            <person name="Jorgensen S.L."/>
            <person name="Zaremba-Niedzwiedzka K."/>
            <person name="Martijn J."/>
            <person name="Lind A.E."/>
            <person name="van Eijk R."/>
            <person name="Schleper C."/>
            <person name="Guy L."/>
            <person name="Ettema T.J."/>
        </authorList>
    </citation>
    <scope>NUCLEOTIDE SEQUENCE</scope>
</reference>
<proteinExistence type="predicted"/>
<protein>
    <submittedName>
        <fullName evidence="1">Uncharacterized protein</fullName>
    </submittedName>
</protein>
<dbReference type="EMBL" id="LAZR01015955">
    <property type="protein sequence ID" value="KKM06595.1"/>
    <property type="molecule type" value="Genomic_DNA"/>
</dbReference>
<name>A0A0F9H6A6_9ZZZZ</name>
<sequence>MAELSNEDLLLRYLVARRAWAQVSPGSQPEKHQELDDEQEALRQEVLRRMSAREE</sequence>
<comment type="caution">
    <text evidence="1">The sequence shown here is derived from an EMBL/GenBank/DDBJ whole genome shotgun (WGS) entry which is preliminary data.</text>
</comment>
<dbReference type="AlphaFoldDB" id="A0A0F9H6A6"/>
<accession>A0A0F9H6A6</accession>
<organism evidence="1">
    <name type="scientific">marine sediment metagenome</name>
    <dbReference type="NCBI Taxonomy" id="412755"/>
    <lineage>
        <taxon>unclassified sequences</taxon>
        <taxon>metagenomes</taxon>
        <taxon>ecological metagenomes</taxon>
    </lineage>
</organism>
<gene>
    <name evidence="1" type="ORF">LCGC14_1742430</name>
</gene>